<sequence>MTVSEKSIGGYGLLNENWLFGITNTESKKHRADCFREIGERTFSFFLDTAVEQGFEDREGQWTMSCEIVDAMQKKKHIAIEAGVGIGKSFAYIVPLLFYHQKYHCPILIATSTIALQDQLASDIKIIEDMIDYHPTVTIAKGQTHFLCKKRFDEFFLDKKTRQKYSEIYEDVERDGHERSDWNADISDFLWNQMNVKEYNPMYCRQRCSYRGQCYYHNLRQRLPIEYGIILCNQDLLAVNMRKRLTDSKELFPHQFEFVVIDEAHNLESRVRSSYTQDMNYRKMFQEADAARQINRSIGEPLDNKLREYHKLLNEVFTALQEQIRKQDAYAEKEGREIERYSVEPKKLRALEKFCGCIHDINFYISMDFGLDDYSRNRDYSREIEALEEQERFFKSLKAEDSEDIFWMTTKGKSRENICLSSCPKEVDKLTSRLLFQSEDFTTILTSATITSGNSDNYLMNYRYFINNIKFPYKKGIVSEPKQSPFAYDEHAMIYYTENMPHPSRQREQFIAAGVQEIIRLLRLTEGKTLILFTAKTDMREVFQLLQGKVPYQLMMQKEGDSQKEVLDKFKSNINSVLLGTGSYWEGISVEGMALSSVIIFKLPFPVPEPIIDYKCSLSGDKHLMEVLVPEMVIKLKQGIGRLIRNQTDKGIVSIIDSRVGEESRAPYKQIIWDSLPIKNKTNNFEVITEFYQKIITKEDI</sequence>
<keyword evidence="2" id="KW-0547">Nucleotide-binding</keyword>
<comment type="similarity">
    <text evidence="10">Belongs to the helicase family. DinG subfamily.</text>
</comment>
<dbReference type="GO" id="GO:0051536">
    <property type="term" value="F:iron-sulfur cluster binding"/>
    <property type="evidence" value="ECO:0007669"/>
    <property type="project" value="UniProtKB-KW"/>
</dbReference>
<dbReference type="InterPro" id="IPR006555">
    <property type="entry name" value="ATP-dep_Helicase_C"/>
</dbReference>
<dbReference type="SMART" id="SM00491">
    <property type="entry name" value="HELICc2"/>
    <property type="match status" value="1"/>
</dbReference>
<feature type="domain" description="Helicase ATP-binding" evidence="11">
    <location>
        <begin position="47"/>
        <end position="309"/>
    </location>
</feature>
<keyword evidence="6" id="KW-0408">Iron</keyword>
<keyword evidence="1" id="KW-0479">Metal-binding</keyword>
<dbReference type="EC" id="3.6.4.12" evidence="12"/>
<evidence type="ECO:0000256" key="8">
    <source>
        <dbReference type="ARBA" id="ARBA00023125"/>
    </source>
</evidence>
<dbReference type="InterPro" id="IPR014001">
    <property type="entry name" value="Helicase_ATP-bd"/>
</dbReference>
<dbReference type="InterPro" id="IPR010614">
    <property type="entry name" value="RAD3-like_helicase_DEAD"/>
</dbReference>
<organism evidence="12 13">
    <name type="scientific">Blautia obeum</name>
    <dbReference type="NCBI Taxonomy" id="40520"/>
    <lineage>
        <taxon>Bacteria</taxon>
        <taxon>Bacillati</taxon>
        <taxon>Bacillota</taxon>
        <taxon>Clostridia</taxon>
        <taxon>Lachnospirales</taxon>
        <taxon>Lachnospiraceae</taxon>
        <taxon>Blautia</taxon>
    </lineage>
</organism>
<evidence type="ECO:0000256" key="10">
    <source>
        <dbReference type="ARBA" id="ARBA00038058"/>
    </source>
</evidence>
<evidence type="ECO:0000256" key="5">
    <source>
        <dbReference type="ARBA" id="ARBA00022840"/>
    </source>
</evidence>
<name>A0A173XT50_9FIRM</name>
<dbReference type="AlphaFoldDB" id="A0A173XT50"/>
<dbReference type="EMBL" id="CYZP01000003">
    <property type="protein sequence ID" value="CUN54136.1"/>
    <property type="molecule type" value="Genomic_DNA"/>
</dbReference>
<reference evidence="12 13" key="1">
    <citation type="submission" date="2015-09" db="EMBL/GenBank/DDBJ databases">
        <authorList>
            <consortium name="Pathogen Informatics"/>
        </authorList>
    </citation>
    <scope>NUCLEOTIDE SEQUENCE [LARGE SCALE GENOMIC DNA]</scope>
    <source>
        <strain evidence="12 13">2789STDY5834861</strain>
    </source>
</reference>
<evidence type="ECO:0000256" key="1">
    <source>
        <dbReference type="ARBA" id="ARBA00022723"/>
    </source>
</evidence>
<keyword evidence="9" id="KW-0413">Isomerase</keyword>
<keyword evidence="3 12" id="KW-0378">Hydrolase</keyword>
<keyword evidence="8" id="KW-0238">DNA-binding</keyword>
<dbReference type="Gene3D" id="3.40.50.300">
    <property type="entry name" value="P-loop containing nucleotide triphosphate hydrolases"/>
    <property type="match status" value="2"/>
</dbReference>
<dbReference type="Proteomes" id="UP000095645">
    <property type="component" value="Unassembled WGS sequence"/>
</dbReference>
<dbReference type="InterPro" id="IPR027417">
    <property type="entry name" value="P-loop_NTPase"/>
</dbReference>
<evidence type="ECO:0000256" key="6">
    <source>
        <dbReference type="ARBA" id="ARBA00023004"/>
    </source>
</evidence>
<dbReference type="SMART" id="SM00487">
    <property type="entry name" value="DEXDc"/>
    <property type="match status" value="1"/>
</dbReference>
<protein>
    <submittedName>
        <fullName evidence="12">Probable ATP-dependent helicase dinG homolog</fullName>
        <ecNumber evidence="12">3.6.4.12</ecNumber>
    </submittedName>
</protein>
<keyword evidence="4 12" id="KW-0347">Helicase</keyword>
<dbReference type="PROSITE" id="PS51193">
    <property type="entry name" value="HELICASE_ATP_BIND_2"/>
    <property type="match status" value="1"/>
</dbReference>
<dbReference type="GO" id="GO:0005524">
    <property type="term" value="F:ATP binding"/>
    <property type="evidence" value="ECO:0007669"/>
    <property type="project" value="UniProtKB-KW"/>
</dbReference>
<dbReference type="InterPro" id="IPR014013">
    <property type="entry name" value="Helic_SF1/SF2_ATP-bd_DinG/Rad3"/>
</dbReference>
<gene>
    <name evidence="12" type="primary">dinG_2</name>
    <name evidence="12" type="ORF">ERS852476_00406</name>
</gene>
<dbReference type="GO" id="GO:0003678">
    <property type="term" value="F:DNA helicase activity"/>
    <property type="evidence" value="ECO:0007669"/>
    <property type="project" value="UniProtKB-EC"/>
</dbReference>
<dbReference type="GO" id="GO:0003677">
    <property type="term" value="F:DNA binding"/>
    <property type="evidence" value="ECO:0007669"/>
    <property type="project" value="UniProtKB-KW"/>
</dbReference>
<evidence type="ECO:0000256" key="7">
    <source>
        <dbReference type="ARBA" id="ARBA00023014"/>
    </source>
</evidence>
<evidence type="ECO:0000259" key="11">
    <source>
        <dbReference type="PROSITE" id="PS51193"/>
    </source>
</evidence>
<dbReference type="Pfam" id="PF06733">
    <property type="entry name" value="DEAD_2"/>
    <property type="match status" value="1"/>
</dbReference>
<keyword evidence="7" id="KW-0411">Iron-sulfur</keyword>
<dbReference type="GO" id="GO:0016818">
    <property type="term" value="F:hydrolase activity, acting on acid anhydrides, in phosphorus-containing anhydrides"/>
    <property type="evidence" value="ECO:0007669"/>
    <property type="project" value="InterPro"/>
</dbReference>
<accession>A0A173XT50</accession>
<proteinExistence type="inferred from homology"/>
<evidence type="ECO:0000313" key="13">
    <source>
        <dbReference type="Proteomes" id="UP000095645"/>
    </source>
</evidence>
<evidence type="ECO:0000256" key="3">
    <source>
        <dbReference type="ARBA" id="ARBA00022801"/>
    </source>
</evidence>
<dbReference type="PANTHER" id="PTHR11472">
    <property type="entry name" value="DNA REPAIR DEAD HELICASE RAD3/XP-D SUBFAMILY MEMBER"/>
    <property type="match status" value="1"/>
</dbReference>
<dbReference type="PANTHER" id="PTHR11472:SF34">
    <property type="entry name" value="REGULATOR OF TELOMERE ELONGATION HELICASE 1"/>
    <property type="match status" value="1"/>
</dbReference>
<keyword evidence="5" id="KW-0067">ATP-binding</keyword>
<evidence type="ECO:0000313" key="12">
    <source>
        <dbReference type="EMBL" id="CUN54136.1"/>
    </source>
</evidence>
<dbReference type="SUPFAM" id="SSF52540">
    <property type="entry name" value="P-loop containing nucleoside triphosphate hydrolases"/>
    <property type="match status" value="1"/>
</dbReference>
<evidence type="ECO:0000256" key="9">
    <source>
        <dbReference type="ARBA" id="ARBA00023235"/>
    </source>
</evidence>
<evidence type="ECO:0000256" key="2">
    <source>
        <dbReference type="ARBA" id="ARBA00022741"/>
    </source>
</evidence>
<dbReference type="Pfam" id="PF13307">
    <property type="entry name" value="Helicase_C_2"/>
    <property type="match status" value="1"/>
</dbReference>
<dbReference type="InterPro" id="IPR045028">
    <property type="entry name" value="DinG/Rad3-like"/>
</dbReference>
<dbReference type="GO" id="GO:0046872">
    <property type="term" value="F:metal ion binding"/>
    <property type="evidence" value="ECO:0007669"/>
    <property type="project" value="UniProtKB-KW"/>
</dbReference>
<evidence type="ECO:0000256" key="4">
    <source>
        <dbReference type="ARBA" id="ARBA00022806"/>
    </source>
</evidence>
<dbReference type="GO" id="GO:0006139">
    <property type="term" value="P:nucleobase-containing compound metabolic process"/>
    <property type="evidence" value="ECO:0007669"/>
    <property type="project" value="InterPro"/>
</dbReference>